<evidence type="ECO:0000256" key="1">
    <source>
        <dbReference type="ARBA" id="ARBA00022676"/>
    </source>
</evidence>
<dbReference type="OrthoDB" id="6435034at2759"/>
<protein>
    <recommendedName>
        <fullName evidence="4">GT23 domain-containing protein</fullName>
    </recommendedName>
</protein>
<dbReference type="PROSITE" id="PS51659">
    <property type="entry name" value="GT23"/>
    <property type="match status" value="1"/>
</dbReference>
<feature type="domain" description="GT23" evidence="4">
    <location>
        <begin position="1"/>
        <end position="140"/>
    </location>
</feature>
<comment type="similarity">
    <text evidence="3">Belongs to the glycosyltransferase 23 family.</text>
</comment>
<dbReference type="GO" id="GO:0046921">
    <property type="term" value="F:alpha-(1-&gt;6)-fucosyltransferase activity"/>
    <property type="evidence" value="ECO:0007669"/>
    <property type="project" value="TreeGrafter"/>
</dbReference>
<dbReference type="GO" id="GO:0006487">
    <property type="term" value="P:protein N-linked glycosylation"/>
    <property type="evidence" value="ECO:0007669"/>
    <property type="project" value="TreeGrafter"/>
</dbReference>
<dbReference type="InterPro" id="IPR027350">
    <property type="entry name" value="GT23_dom"/>
</dbReference>
<reference evidence="5 6" key="1">
    <citation type="submission" date="2018-11" db="EMBL/GenBank/DDBJ databases">
        <authorList>
            <consortium name="Pathogen Informatics"/>
        </authorList>
    </citation>
    <scope>NUCLEOTIDE SEQUENCE [LARGE SCALE GENOMIC DNA]</scope>
    <source>
        <strain evidence="5 6">NST_G2</strain>
    </source>
</reference>
<name>A0A3P7DDX2_SCHSO</name>
<comment type="caution">
    <text evidence="3">Lacks conserved residue(s) required for the propagation of feature annotation.</text>
</comment>
<evidence type="ECO:0000256" key="2">
    <source>
        <dbReference type="ARBA" id="ARBA00022679"/>
    </source>
</evidence>
<dbReference type="PANTHER" id="PTHR13132">
    <property type="entry name" value="ALPHA- 1,6 -FUCOSYLTRANSFERASE"/>
    <property type="match status" value="1"/>
</dbReference>
<keyword evidence="2 3" id="KW-0808">Transferase</keyword>
<dbReference type="AlphaFoldDB" id="A0A3P7DDX2"/>
<evidence type="ECO:0000313" key="5">
    <source>
        <dbReference type="EMBL" id="VDM03067.1"/>
    </source>
</evidence>
<evidence type="ECO:0000313" key="6">
    <source>
        <dbReference type="Proteomes" id="UP000275846"/>
    </source>
</evidence>
<sequence>MDEYMFYVEEYFKKREAEQLLMRRKDEWLDDDTELPEEQSSSSSIKRRVLITTDDASIFEEARRKYPDYEFIGDSQRAKSAELSSRYTHDALVAVITDVVALSHTDYLVCTFSSQVCFLLILSTKDPGFLLVPASTFRFHVGFGILCPNSKATRVTRLGDASACFQSLDDVYYYGGQQAWPYEVIIPDSRSGLKVGDLVAFHGNHWDGLAKVSVATAGSSRLSEEALLVPAYKFQQRLLSVPFGPSFKPAATPPSPSRTSLKLPAA</sequence>
<accession>A0A3P7DDX2</accession>
<dbReference type="Gene3D" id="3.40.50.11350">
    <property type="match status" value="1"/>
</dbReference>
<gene>
    <name evidence="5" type="ORF">SSLN_LOCUS16681</name>
</gene>
<evidence type="ECO:0000256" key="3">
    <source>
        <dbReference type="PROSITE-ProRule" id="PRU00992"/>
    </source>
</evidence>
<keyword evidence="1 3" id="KW-0328">Glycosyltransferase</keyword>
<dbReference type="PANTHER" id="PTHR13132:SF29">
    <property type="entry name" value="ALPHA-(1,6)-FUCOSYLTRANSFERASE"/>
    <property type="match status" value="1"/>
</dbReference>
<proteinExistence type="inferred from homology"/>
<keyword evidence="6" id="KW-1185">Reference proteome</keyword>
<dbReference type="STRING" id="70667.A0A3P7DDX2"/>
<dbReference type="InterPro" id="IPR045573">
    <property type="entry name" value="Fut8_N_cat"/>
</dbReference>
<dbReference type="Proteomes" id="UP000275846">
    <property type="component" value="Unassembled WGS sequence"/>
</dbReference>
<evidence type="ECO:0000259" key="4">
    <source>
        <dbReference type="PROSITE" id="PS51659"/>
    </source>
</evidence>
<dbReference type="Pfam" id="PF19745">
    <property type="entry name" value="FUT8_N_cat"/>
    <property type="match status" value="1"/>
</dbReference>
<dbReference type="EMBL" id="UYSU01041399">
    <property type="protein sequence ID" value="VDM03067.1"/>
    <property type="molecule type" value="Genomic_DNA"/>
</dbReference>
<organism evidence="5 6">
    <name type="scientific">Schistocephalus solidus</name>
    <name type="common">Tapeworm</name>
    <dbReference type="NCBI Taxonomy" id="70667"/>
    <lineage>
        <taxon>Eukaryota</taxon>
        <taxon>Metazoa</taxon>
        <taxon>Spiralia</taxon>
        <taxon>Lophotrochozoa</taxon>
        <taxon>Platyhelminthes</taxon>
        <taxon>Cestoda</taxon>
        <taxon>Eucestoda</taxon>
        <taxon>Diphyllobothriidea</taxon>
        <taxon>Diphyllobothriidae</taxon>
        <taxon>Schistocephalus</taxon>
    </lineage>
</organism>